<sequence length="189" mass="21084">MDRKVVLIALASFMAVLIVGIFWGSILERANPSPPKLISLELQRGNPTQGETEGAYSIVGNILSDCSRALTYQTPKAVEVQIYELDDKMYSLLTEKKEENTTCSKELVKGTLTLQFDRKLEGLSVEIWVGETASDGQHVYFRLIGTWQFTGNSTAPLYLAPSPDKDYKLMKLEELKTLVKENGIHVIKG</sequence>
<keyword evidence="3" id="KW-1185">Reference proteome</keyword>
<dbReference type="RefSeq" id="WP_315339744.1">
    <property type="nucleotide sequence ID" value="NZ_JAVDZE010000001.1"/>
</dbReference>
<evidence type="ECO:0000313" key="3">
    <source>
        <dbReference type="Proteomes" id="UP001245683"/>
    </source>
</evidence>
<keyword evidence="1" id="KW-0812">Transmembrane</keyword>
<dbReference type="Proteomes" id="UP001245683">
    <property type="component" value="Unassembled WGS sequence"/>
</dbReference>
<gene>
    <name evidence="2" type="ORF">RBI02_01615</name>
</gene>
<organism evidence="2 3">
    <name type="scientific">Thermococcus waiotapuensis</name>
    <dbReference type="NCBI Taxonomy" id="90909"/>
    <lineage>
        <taxon>Archaea</taxon>
        <taxon>Methanobacteriati</taxon>
        <taxon>Methanobacteriota</taxon>
        <taxon>Thermococci</taxon>
        <taxon>Thermococcales</taxon>
        <taxon>Thermococcaceae</taxon>
        <taxon>Thermococcus</taxon>
    </lineage>
</organism>
<dbReference type="EMBL" id="JAVDZE010000001">
    <property type="protein sequence ID" value="MDV3103246.1"/>
    <property type="molecule type" value="Genomic_DNA"/>
</dbReference>
<keyword evidence="1" id="KW-1133">Transmembrane helix</keyword>
<comment type="caution">
    <text evidence="2">The sequence shown here is derived from an EMBL/GenBank/DDBJ whole genome shotgun (WGS) entry which is preliminary data.</text>
</comment>
<evidence type="ECO:0000313" key="2">
    <source>
        <dbReference type="EMBL" id="MDV3103246.1"/>
    </source>
</evidence>
<reference evidence="2 3" key="1">
    <citation type="submission" date="2023-08" db="EMBL/GenBank/DDBJ databases">
        <title>Draft genome sequence of Thermococcus waiotapuensis WT1T, a thermophilic sulphur-dependent archaeon from order Thermococcales.</title>
        <authorList>
            <person name="Manners S.H."/>
            <person name="Carere C.R."/>
            <person name="Dhami M.K."/>
            <person name="Dobson R.C.J."/>
            <person name="Stott M.B."/>
        </authorList>
    </citation>
    <scope>NUCLEOTIDE SEQUENCE [LARGE SCALE GENOMIC DNA]</scope>
    <source>
        <strain evidence="2 3">WT1</strain>
    </source>
</reference>
<protein>
    <submittedName>
        <fullName evidence="2">Uncharacterized protein</fullName>
    </submittedName>
</protein>
<keyword evidence="1" id="KW-0472">Membrane</keyword>
<name>A0AAE4NV74_9EURY</name>
<accession>A0AAE4NV74</accession>
<dbReference type="AlphaFoldDB" id="A0AAE4NV74"/>
<feature type="transmembrane region" description="Helical" evidence="1">
    <location>
        <begin position="6"/>
        <end position="27"/>
    </location>
</feature>
<evidence type="ECO:0000256" key="1">
    <source>
        <dbReference type="SAM" id="Phobius"/>
    </source>
</evidence>
<proteinExistence type="predicted"/>